<feature type="compositionally biased region" description="Basic and acidic residues" evidence="1">
    <location>
        <begin position="35"/>
        <end position="50"/>
    </location>
</feature>
<name>A0A0P8D091_9GAMM</name>
<organism evidence="2 3">
    <name type="scientific">Marinobacter excellens HL-55</name>
    <dbReference type="NCBI Taxonomy" id="1305731"/>
    <lineage>
        <taxon>Bacteria</taxon>
        <taxon>Pseudomonadati</taxon>
        <taxon>Pseudomonadota</taxon>
        <taxon>Gammaproteobacteria</taxon>
        <taxon>Pseudomonadales</taxon>
        <taxon>Marinobacteraceae</taxon>
        <taxon>Marinobacter</taxon>
    </lineage>
</organism>
<proteinExistence type="predicted"/>
<evidence type="ECO:0000313" key="2">
    <source>
        <dbReference type="EMBL" id="KPQ29165.1"/>
    </source>
</evidence>
<gene>
    <name evidence="2" type="ORF">HLUCCX14_07765</name>
</gene>
<evidence type="ECO:0000313" key="3">
    <source>
        <dbReference type="Proteomes" id="UP000050416"/>
    </source>
</evidence>
<sequence>MRHRLRTSGFSVPGVIATLLLSGCFGGSGGSSGNDRAEKNRPGQEAEQPPRLKAGYSGWSPVSRPPKR</sequence>
<comment type="caution">
    <text evidence="2">The sequence shown here is derived from an EMBL/GenBank/DDBJ whole genome shotgun (WGS) entry which is preliminary data.</text>
</comment>
<dbReference type="EMBL" id="LJZQ01000008">
    <property type="protein sequence ID" value="KPQ29165.1"/>
    <property type="molecule type" value="Genomic_DNA"/>
</dbReference>
<dbReference type="PATRIC" id="fig|1305731.5.peg.367"/>
<accession>A0A0P8D091</accession>
<protein>
    <recommendedName>
        <fullName evidence="4">Lipoprotein</fullName>
    </recommendedName>
</protein>
<feature type="region of interest" description="Disordered" evidence="1">
    <location>
        <begin position="27"/>
        <end position="68"/>
    </location>
</feature>
<dbReference type="STRING" id="1305731.GCA_000934705_00525"/>
<dbReference type="Proteomes" id="UP000050416">
    <property type="component" value="Unassembled WGS sequence"/>
</dbReference>
<evidence type="ECO:0000256" key="1">
    <source>
        <dbReference type="SAM" id="MobiDB-lite"/>
    </source>
</evidence>
<reference evidence="2 3" key="1">
    <citation type="submission" date="2015-09" db="EMBL/GenBank/DDBJ databases">
        <title>Identification and resolution of microdiversity through metagenomic sequencing of parallel consortia.</title>
        <authorList>
            <person name="Nelson W.C."/>
            <person name="Romine M.F."/>
            <person name="Lindemann S.R."/>
        </authorList>
    </citation>
    <scope>NUCLEOTIDE SEQUENCE [LARGE SCALE GENOMIC DNA]</scope>
    <source>
        <strain evidence="2">HL-55</strain>
    </source>
</reference>
<dbReference type="AlphaFoldDB" id="A0A0P8D091"/>
<evidence type="ECO:0008006" key="4">
    <source>
        <dbReference type="Google" id="ProtNLM"/>
    </source>
</evidence>
<dbReference type="PROSITE" id="PS51257">
    <property type="entry name" value="PROKAR_LIPOPROTEIN"/>
    <property type="match status" value="1"/>
</dbReference>